<reference evidence="3" key="1">
    <citation type="submission" date="2016-10" db="EMBL/GenBank/DDBJ databases">
        <authorList>
            <person name="Varghese N."/>
            <person name="Submissions S."/>
        </authorList>
    </citation>
    <scope>NUCLEOTIDE SEQUENCE [LARGE SCALE GENOMIC DNA]</scope>
    <source>
        <strain evidence="3">DSM 11005</strain>
    </source>
</reference>
<evidence type="ECO:0008006" key="4">
    <source>
        <dbReference type="Google" id="ProtNLM"/>
    </source>
</evidence>
<evidence type="ECO:0000313" key="2">
    <source>
        <dbReference type="EMBL" id="SDC20543.1"/>
    </source>
</evidence>
<organism evidence="2 3">
    <name type="scientific">Succiniclasticum ruminis</name>
    <dbReference type="NCBI Taxonomy" id="40841"/>
    <lineage>
        <taxon>Bacteria</taxon>
        <taxon>Bacillati</taxon>
        <taxon>Bacillota</taxon>
        <taxon>Negativicutes</taxon>
        <taxon>Acidaminococcales</taxon>
        <taxon>Acidaminococcaceae</taxon>
        <taxon>Succiniclasticum</taxon>
    </lineage>
</organism>
<protein>
    <recommendedName>
        <fullName evidence="4">DUF981 family protein</fullName>
    </recommendedName>
</protein>
<dbReference type="RefSeq" id="WP_093729646.1">
    <property type="nucleotide sequence ID" value="NZ_FMYW01000003.1"/>
</dbReference>
<gene>
    <name evidence="2" type="ORF">SAMN04487864_103208</name>
</gene>
<feature type="transmembrane region" description="Helical" evidence="1">
    <location>
        <begin position="158"/>
        <end position="179"/>
    </location>
</feature>
<dbReference type="OrthoDB" id="2001955at2"/>
<proteinExistence type="predicted"/>
<name>A0A1G6JPB6_9FIRM</name>
<feature type="transmembrane region" description="Helical" evidence="1">
    <location>
        <begin position="6"/>
        <end position="23"/>
    </location>
</feature>
<keyword evidence="1" id="KW-0812">Transmembrane</keyword>
<feature type="transmembrane region" description="Helical" evidence="1">
    <location>
        <begin position="71"/>
        <end position="89"/>
    </location>
</feature>
<keyword evidence="1" id="KW-1133">Transmembrane helix</keyword>
<keyword evidence="3" id="KW-1185">Reference proteome</keyword>
<sequence>MRRVITGQILLIICCVFYLIWWYRGYRPGVSASPIGGINGVLLFITMAFGFSGVVFSLMPVPEISEPKMHPVAVIGAGIGAYLVLLLVTKCIFHRIVTAELFLIVAWTALEVIVINRLYAGGFLPGNGFLFLCAVIMAAFAFSMVLYIAYYRMEEMKAFYAAMLPLVTEAVAMAVLIGITL</sequence>
<feature type="transmembrane region" description="Helical" evidence="1">
    <location>
        <begin position="128"/>
        <end position="151"/>
    </location>
</feature>
<dbReference type="AlphaFoldDB" id="A0A1G6JPB6"/>
<feature type="transmembrane region" description="Helical" evidence="1">
    <location>
        <begin position="35"/>
        <end position="59"/>
    </location>
</feature>
<keyword evidence="1" id="KW-0472">Membrane</keyword>
<evidence type="ECO:0000256" key="1">
    <source>
        <dbReference type="SAM" id="Phobius"/>
    </source>
</evidence>
<dbReference type="EMBL" id="FMYW01000003">
    <property type="protein sequence ID" value="SDC20543.1"/>
    <property type="molecule type" value="Genomic_DNA"/>
</dbReference>
<evidence type="ECO:0000313" key="3">
    <source>
        <dbReference type="Proteomes" id="UP000198943"/>
    </source>
</evidence>
<accession>A0A1G6JPB6</accession>
<feature type="transmembrane region" description="Helical" evidence="1">
    <location>
        <begin position="101"/>
        <end position="122"/>
    </location>
</feature>
<dbReference type="Proteomes" id="UP000198943">
    <property type="component" value="Unassembled WGS sequence"/>
</dbReference>